<accession>A0A062V944</accession>
<comment type="caution">
    <text evidence="1">The sequence shown here is derived from an EMBL/GenBank/DDBJ whole genome shotgun (WGS) entry which is preliminary data.</text>
</comment>
<dbReference type="AlphaFoldDB" id="A0A062V944"/>
<keyword evidence="2" id="KW-1185">Reference proteome</keyword>
<evidence type="ECO:0000313" key="2">
    <source>
        <dbReference type="Proteomes" id="UP000027153"/>
    </source>
</evidence>
<dbReference type="EMBL" id="JMIY01000004">
    <property type="protein sequence ID" value="KCZ71870.1"/>
    <property type="molecule type" value="Genomic_DNA"/>
</dbReference>
<sequence>MAWLGTDYQSQIYHDPKQRGPYVDWRDKEEK</sequence>
<evidence type="ECO:0000313" key="1">
    <source>
        <dbReference type="EMBL" id="KCZ71870.1"/>
    </source>
</evidence>
<dbReference type="Proteomes" id="UP000027153">
    <property type="component" value="Unassembled WGS sequence"/>
</dbReference>
<protein>
    <submittedName>
        <fullName evidence="1">Uncharacterized protein</fullName>
    </submittedName>
</protein>
<name>A0A062V944_9EURY</name>
<gene>
    <name evidence="1" type="ORF">ANME2D_01925</name>
</gene>
<proteinExistence type="predicted"/>
<reference evidence="1 2" key="1">
    <citation type="journal article" date="2013" name="Nature">
        <title>Anaerobic oxidation of methane coupled to nitrate reduction in a novel archaeal lineage.</title>
        <authorList>
            <person name="Haroon M.F."/>
            <person name="Hu S."/>
            <person name="Shi Y."/>
            <person name="Imelfort M."/>
            <person name="Keller J."/>
            <person name="Hugenholtz P."/>
            <person name="Yuan Z."/>
            <person name="Tyson G.W."/>
        </authorList>
    </citation>
    <scope>NUCLEOTIDE SEQUENCE [LARGE SCALE GENOMIC DNA]</scope>
    <source>
        <strain evidence="1 2">ANME-2d</strain>
    </source>
</reference>
<organism evidence="1 2">
    <name type="scientific">Candidatus Methanoperedens nitratireducens</name>
    <dbReference type="NCBI Taxonomy" id="1392998"/>
    <lineage>
        <taxon>Archaea</taxon>
        <taxon>Methanobacteriati</taxon>
        <taxon>Methanobacteriota</taxon>
        <taxon>Stenosarchaea group</taxon>
        <taxon>Methanomicrobia</taxon>
        <taxon>Methanosarcinales</taxon>
        <taxon>ANME-2 cluster</taxon>
        <taxon>Candidatus Methanoperedentaceae</taxon>
        <taxon>Candidatus Methanoperedens</taxon>
    </lineage>
</organism>